<keyword evidence="2" id="KW-1133">Transmembrane helix</keyword>
<feature type="compositionally biased region" description="Basic and acidic residues" evidence="1">
    <location>
        <begin position="93"/>
        <end position="107"/>
    </location>
</feature>
<proteinExistence type="predicted"/>
<evidence type="ECO:0000313" key="3">
    <source>
        <dbReference type="EMBL" id="KAK9306076.1"/>
    </source>
</evidence>
<reference evidence="3 4" key="1">
    <citation type="submission" date="2024-05" db="EMBL/GenBank/DDBJ databases">
        <title>The nuclear and mitochondrial genome assemblies of Tetragonisca angustula (Apidae: Meliponini), a tiny yet remarkable pollinator in the Neotropics.</title>
        <authorList>
            <person name="Ferrari R."/>
            <person name="Ricardo P.C."/>
            <person name="Dias F.C."/>
            <person name="Araujo N.S."/>
            <person name="Soares D.O."/>
            <person name="Zhou Q.-S."/>
            <person name="Zhu C.-D."/>
            <person name="Coutinho L."/>
            <person name="Airas M.C."/>
            <person name="Batista T.M."/>
        </authorList>
    </citation>
    <scope>NUCLEOTIDE SEQUENCE [LARGE SCALE GENOMIC DNA]</scope>
    <source>
        <strain evidence="3">ASF017062</strain>
        <tissue evidence="3">Abdomen</tissue>
    </source>
</reference>
<comment type="caution">
    <text evidence="3">The sequence shown here is derived from an EMBL/GenBank/DDBJ whole genome shotgun (WGS) entry which is preliminary data.</text>
</comment>
<keyword evidence="2" id="KW-0472">Membrane</keyword>
<protein>
    <submittedName>
        <fullName evidence="3">Uncharacterized protein</fullName>
    </submittedName>
</protein>
<organism evidence="3 4">
    <name type="scientific">Tetragonisca angustula</name>
    <dbReference type="NCBI Taxonomy" id="166442"/>
    <lineage>
        <taxon>Eukaryota</taxon>
        <taxon>Metazoa</taxon>
        <taxon>Ecdysozoa</taxon>
        <taxon>Arthropoda</taxon>
        <taxon>Hexapoda</taxon>
        <taxon>Insecta</taxon>
        <taxon>Pterygota</taxon>
        <taxon>Neoptera</taxon>
        <taxon>Endopterygota</taxon>
        <taxon>Hymenoptera</taxon>
        <taxon>Apocrita</taxon>
        <taxon>Aculeata</taxon>
        <taxon>Apoidea</taxon>
        <taxon>Anthophila</taxon>
        <taxon>Apidae</taxon>
        <taxon>Tetragonisca</taxon>
    </lineage>
</organism>
<evidence type="ECO:0000256" key="1">
    <source>
        <dbReference type="SAM" id="MobiDB-lite"/>
    </source>
</evidence>
<feature type="region of interest" description="Disordered" evidence="1">
    <location>
        <begin position="64"/>
        <end position="110"/>
    </location>
</feature>
<evidence type="ECO:0000313" key="4">
    <source>
        <dbReference type="Proteomes" id="UP001432146"/>
    </source>
</evidence>
<accession>A0AAW1A8L2</accession>
<feature type="transmembrane region" description="Helical" evidence="2">
    <location>
        <begin position="190"/>
        <end position="207"/>
    </location>
</feature>
<dbReference type="AlphaFoldDB" id="A0AAW1A8L2"/>
<gene>
    <name evidence="3" type="ORF">QLX08_003132</name>
</gene>
<sequence length="238" mass="26822">MTSPRHADRFVDCPGPCNPRNRVCRRTCVQNVMSILDELPPCIRARICQEDLLAVLVKDQEIEQESVNPHPVESAKETQRPKKDLSTTTSSRYKPDNGKQERDKDADNPYPIEQMMIEEGTQTMEEKHVQTTEQIVHEVTSRYRLVSAGTRSLRQRTEDASILVRSIANTGIRGIRTLGSTRMPSCPCSLINTAVYVGLLLLLAIFARHSPTYQIFLSSQICGILAILSWKFSGRVPI</sequence>
<feature type="transmembrane region" description="Helical" evidence="2">
    <location>
        <begin position="213"/>
        <end position="232"/>
    </location>
</feature>
<evidence type="ECO:0000256" key="2">
    <source>
        <dbReference type="SAM" id="Phobius"/>
    </source>
</evidence>
<name>A0AAW1A8L2_9HYME</name>
<dbReference type="Proteomes" id="UP001432146">
    <property type="component" value="Unassembled WGS sequence"/>
</dbReference>
<feature type="compositionally biased region" description="Basic and acidic residues" evidence="1">
    <location>
        <begin position="73"/>
        <end position="85"/>
    </location>
</feature>
<keyword evidence="4" id="KW-1185">Reference proteome</keyword>
<keyword evidence="2" id="KW-0812">Transmembrane</keyword>
<dbReference type="EMBL" id="JAWNGG020000044">
    <property type="protein sequence ID" value="KAK9306076.1"/>
    <property type="molecule type" value="Genomic_DNA"/>
</dbReference>